<dbReference type="SUPFAM" id="SSF52540">
    <property type="entry name" value="P-loop containing nucleoside triphosphate hydrolases"/>
    <property type="match status" value="1"/>
</dbReference>
<organism evidence="1 2">
    <name type="scientific">Crassostrea virginica</name>
    <name type="common">Eastern oyster</name>
    <dbReference type="NCBI Taxonomy" id="6565"/>
    <lineage>
        <taxon>Eukaryota</taxon>
        <taxon>Metazoa</taxon>
        <taxon>Spiralia</taxon>
        <taxon>Lophotrochozoa</taxon>
        <taxon>Mollusca</taxon>
        <taxon>Bivalvia</taxon>
        <taxon>Autobranchia</taxon>
        <taxon>Pteriomorphia</taxon>
        <taxon>Ostreida</taxon>
        <taxon>Ostreoidea</taxon>
        <taxon>Ostreidae</taxon>
        <taxon>Crassostrea</taxon>
    </lineage>
</organism>
<dbReference type="GO" id="GO:0006044">
    <property type="term" value="P:N-acetylglucosamine metabolic process"/>
    <property type="evidence" value="ECO:0007669"/>
    <property type="project" value="TreeGrafter"/>
</dbReference>
<dbReference type="PANTHER" id="PTHR10704">
    <property type="entry name" value="CARBOHYDRATE SULFOTRANSFERASE"/>
    <property type="match status" value="1"/>
</dbReference>
<reference evidence="2" key="1">
    <citation type="submission" date="2025-08" db="UniProtKB">
        <authorList>
            <consortium name="RefSeq"/>
        </authorList>
    </citation>
    <scope>IDENTIFICATION</scope>
    <source>
        <tissue evidence="2">Whole sample</tissue>
    </source>
</reference>
<gene>
    <name evidence="2" type="primary">LOC111136829</name>
</gene>
<dbReference type="AlphaFoldDB" id="A0A8B8EUK7"/>
<keyword evidence="1" id="KW-1185">Reference proteome</keyword>
<proteinExistence type="predicted"/>
<accession>A0A8B8EUK7</accession>
<dbReference type="PANTHER" id="PTHR10704:SF44">
    <property type="entry name" value="LD35051P-RELATED"/>
    <property type="match status" value="1"/>
</dbReference>
<dbReference type="Pfam" id="PF13469">
    <property type="entry name" value="Sulfotransfer_3"/>
    <property type="match status" value="1"/>
</dbReference>
<name>A0A8B8EUK7_CRAVI</name>
<sequence>MMHGIRAYLATVALCLLFILCAFQIYDHGNLYESLPVPRLSITPRTFDKNQHRESGIPTNKTPVNKILLMTYMRSGSSFVGELLRFGGDVFYVFEPFWLVYEKTFRTDTEICHRNGTCLRPIKTLQKTNKTLDIINAIFDCRISELPKEVLKSFTKFHFTSGYSKRCKSILTKRQSLKSRRGGIKQYDNKKEWCLARWEKACQEASARVIKTIRLSPRALETMHLPDVKVVHLTRHPLGILNSRMNIGEVNTTNMLAHARHLCQMMEQDIHYVNNKKVEHINEPIVPVTFECLVSSPVSVTKKLFHSLNLNYSLQTENWIGEHTHDVIKIPNAHNESLRQETGTNNYTHGTFHIRKTSSKDVASAWRRSLSKELIQRIKGVCQGVIDAIASEESSKSVCL</sequence>
<dbReference type="GO" id="GO:0001517">
    <property type="term" value="F:N-acetylglucosamine 6-O-sulfotransferase activity"/>
    <property type="evidence" value="ECO:0007669"/>
    <property type="project" value="TreeGrafter"/>
</dbReference>
<dbReference type="KEGG" id="cvn:111136829"/>
<evidence type="ECO:0000313" key="2">
    <source>
        <dbReference type="RefSeq" id="XP_022343660.1"/>
    </source>
</evidence>
<dbReference type="InterPro" id="IPR051135">
    <property type="entry name" value="Gal/GlcNAc/GalNAc_ST"/>
</dbReference>
<dbReference type="Proteomes" id="UP000694844">
    <property type="component" value="Chromosome 5"/>
</dbReference>
<evidence type="ECO:0000313" key="1">
    <source>
        <dbReference type="Proteomes" id="UP000694844"/>
    </source>
</evidence>
<dbReference type="Gene3D" id="3.40.50.300">
    <property type="entry name" value="P-loop containing nucleotide triphosphate hydrolases"/>
    <property type="match status" value="1"/>
</dbReference>
<protein>
    <submittedName>
        <fullName evidence="2">Carbohydrate sulfotransferase 1-like isoform X1</fullName>
    </submittedName>
</protein>
<dbReference type="GeneID" id="111136829"/>
<dbReference type="InterPro" id="IPR027417">
    <property type="entry name" value="P-loop_NTPase"/>
</dbReference>
<dbReference type="RefSeq" id="XP_022343660.1">
    <property type="nucleotide sequence ID" value="XM_022487952.1"/>
</dbReference>
<dbReference type="OrthoDB" id="6138663at2759"/>
<dbReference type="GO" id="GO:0006790">
    <property type="term" value="P:sulfur compound metabolic process"/>
    <property type="evidence" value="ECO:0007669"/>
    <property type="project" value="TreeGrafter"/>
</dbReference>